<evidence type="ECO:0000313" key="1">
    <source>
        <dbReference type="EMBL" id="XBX81671.1"/>
    </source>
</evidence>
<dbReference type="InterPro" id="IPR032710">
    <property type="entry name" value="NTF2-like_dom_sf"/>
</dbReference>
<proteinExistence type="predicted"/>
<accession>A0AAU7W699</accession>
<organism evidence="1">
    <name type="scientific">Agromyces sp. G08B096</name>
    <dbReference type="NCBI Taxonomy" id="3156399"/>
    <lineage>
        <taxon>Bacteria</taxon>
        <taxon>Bacillati</taxon>
        <taxon>Actinomycetota</taxon>
        <taxon>Actinomycetes</taxon>
        <taxon>Micrococcales</taxon>
        <taxon>Microbacteriaceae</taxon>
        <taxon>Agromyces</taxon>
    </lineage>
</organism>
<dbReference type="SUPFAM" id="SSF54427">
    <property type="entry name" value="NTF2-like"/>
    <property type="match status" value="1"/>
</dbReference>
<dbReference type="EMBL" id="CP158374">
    <property type="protein sequence ID" value="XBX81671.1"/>
    <property type="molecule type" value="Genomic_DNA"/>
</dbReference>
<protein>
    <submittedName>
        <fullName evidence="1">Uncharacterized protein</fullName>
    </submittedName>
</protein>
<gene>
    <name evidence="1" type="ORF">ABIQ69_13765</name>
</gene>
<dbReference type="AlphaFoldDB" id="A0AAU7W699"/>
<dbReference type="RefSeq" id="WP_350347693.1">
    <property type="nucleotide sequence ID" value="NZ_CP158374.1"/>
</dbReference>
<name>A0AAU7W699_9MICO</name>
<sequence>MPHDDPAAALIAAVRHRDEVALARLLTPQVHLVVDAGDATGVDVYGRAGVIPALMARLHPEPTTRLLRVHVNGAPGVAARRANGEIAAVLALGESSGEGRPVAQLWLTTAPRKLAAWNRRRPEPD</sequence>
<reference evidence="1" key="1">
    <citation type="submission" date="2024-05" db="EMBL/GenBank/DDBJ databases">
        <authorList>
            <person name="Yu L."/>
        </authorList>
    </citation>
    <scope>NUCLEOTIDE SEQUENCE</scope>
    <source>
        <strain evidence="1">G08B096</strain>
    </source>
</reference>